<feature type="transmembrane region" description="Helical" evidence="1">
    <location>
        <begin position="132"/>
        <end position="152"/>
    </location>
</feature>
<keyword evidence="3" id="KW-1185">Reference proteome</keyword>
<feature type="transmembrane region" description="Helical" evidence="1">
    <location>
        <begin position="328"/>
        <end position="348"/>
    </location>
</feature>
<evidence type="ECO:0000313" key="2">
    <source>
        <dbReference type="EMBL" id="NGP75925.1"/>
    </source>
</evidence>
<name>A0A6M1T1J9_9BACT</name>
<feature type="transmembrane region" description="Helical" evidence="1">
    <location>
        <begin position="385"/>
        <end position="404"/>
    </location>
</feature>
<accession>A0A6M1T1J9</accession>
<keyword evidence="1" id="KW-0472">Membrane</keyword>
<feature type="transmembrane region" description="Helical" evidence="1">
    <location>
        <begin position="103"/>
        <end position="123"/>
    </location>
</feature>
<dbReference type="RefSeq" id="WP_165139821.1">
    <property type="nucleotide sequence ID" value="NZ_JAALLT010000002.1"/>
</dbReference>
<feature type="transmembrane region" description="Helical" evidence="1">
    <location>
        <begin position="202"/>
        <end position="218"/>
    </location>
</feature>
<feature type="transmembrane region" description="Helical" evidence="1">
    <location>
        <begin position="42"/>
        <end position="62"/>
    </location>
</feature>
<dbReference type="Proteomes" id="UP000473278">
    <property type="component" value="Unassembled WGS sequence"/>
</dbReference>
<dbReference type="AlphaFoldDB" id="A0A6M1T1J9"/>
<feature type="transmembrane region" description="Helical" evidence="1">
    <location>
        <begin position="230"/>
        <end position="252"/>
    </location>
</feature>
<evidence type="ECO:0000256" key="1">
    <source>
        <dbReference type="SAM" id="Phobius"/>
    </source>
</evidence>
<sequence length="418" mass="49019">MQKFNSSIFLRFSQGIEFSFYAAIFFEIIYLIKLVGELNLDIIYYLAILVQHVALILIFYIVIKKNISTSVPKYIFIIYFTWLVYNVLNLIRGAYLSNTYLDWRFLVLTSFPFVFLSLVFYIGNNPHYLRRILIKTLKVFLPLSFVFIPLAFYTNKELFSRIVEPVTYLILFIPYLKNKWKYLIISVALVSVFLVVDYRANLIRIFLSFLILSIYYFPKIFNLRLIKVSRVFLFFLPLIIASSALLFNYNVFNELSQNDSLRVTNKHGESENILSDSRTFIYAEVIASVNNSGNWLFGEGASGSYHSDVFYDRGGGTDGVRYASEVNILNLLLHGGLVGVFIHFMLLFSSSKLFIEQSNNRLCVMFGILFSSKWLMSFIEEFTRFGLNFFFFWLLLGFFSTYYLRRKSDDQLKKFLSF</sequence>
<protein>
    <submittedName>
        <fullName evidence="2">Uncharacterized protein</fullName>
    </submittedName>
</protein>
<gene>
    <name evidence="2" type="ORF">G3570_04720</name>
</gene>
<dbReference type="EMBL" id="JAALLT010000002">
    <property type="protein sequence ID" value="NGP75925.1"/>
    <property type="molecule type" value="Genomic_DNA"/>
</dbReference>
<evidence type="ECO:0000313" key="3">
    <source>
        <dbReference type="Proteomes" id="UP000473278"/>
    </source>
</evidence>
<proteinExistence type="predicted"/>
<feature type="transmembrane region" description="Helical" evidence="1">
    <location>
        <begin position="74"/>
        <end position="91"/>
    </location>
</feature>
<organism evidence="2 3">
    <name type="scientific">Halalkalibaculum roseum</name>
    <dbReference type="NCBI Taxonomy" id="2709311"/>
    <lineage>
        <taxon>Bacteria</taxon>
        <taxon>Pseudomonadati</taxon>
        <taxon>Balneolota</taxon>
        <taxon>Balneolia</taxon>
        <taxon>Balneolales</taxon>
        <taxon>Balneolaceae</taxon>
        <taxon>Halalkalibaculum</taxon>
    </lineage>
</organism>
<keyword evidence="1" id="KW-0812">Transmembrane</keyword>
<keyword evidence="1" id="KW-1133">Transmembrane helix</keyword>
<reference evidence="2 3" key="1">
    <citation type="submission" date="2020-02" db="EMBL/GenBank/DDBJ databases">
        <title>Balneolaceae bacterium YR4-1, complete genome.</title>
        <authorList>
            <person name="Li Y."/>
            <person name="Wu S."/>
        </authorList>
    </citation>
    <scope>NUCLEOTIDE SEQUENCE [LARGE SCALE GENOMIC DNA]</scope>
    <source>
        <strain evidence="2 3">YR4-1</strain>
    </source>
</reference>
<comment type="caution">
    <text evidence="2">The sequence shown here is derived from an EMBL/GenBank/DDBJ whole genome shotgun (WGS) entry which is preliminary data.</text>
</comment>
<feature type="transmembrane region" description="Helical" evidence="1">
    <location>
        <begin position="180"/>
        <end position="196"/>
    </location>
</feature>